<evidence type="ECO:0000313" key="2">
    <source>
        <dbReference type="Proteomes" id="UP001261666"/>
    </source>
</evidence>
<name>A0ACC6IGP8_9ACTN</name>
<accession>A0ACC6IGP8</accession>
<reference evidence="1" key="1">
    <citation type="submission" date="2023-08" db="EMBL/GenBank/DDBJ databases">
        <title>Functional and genomic diversity of the sorghum phyllosphere microbiome.</title>
        <authorList>
            <person name="Shade A."/>
        </authorList>
    </citation>
    <scope>NUCLEOTIDE SEQUENCE</scope>
    <source>
        <strain evidence="1">SORGH_AS_0885</strain>
    </source>
</reference>
<sequence>MSDAQVEPLIRIIRWPFAVLFPFVVLGLWFNDWLTRADQVVASVGFLLLWIFSVVVYFTARGQAWIAGPHRKRWADRRTGWLLAGWAVGLAVVIVGVLLWVGAPLSSYLFIGGLSWTLGMMIGERLIPLTDSTRGRGVPFPWEDPAQLPESWRS</sequence>
<dbReference type="EMBL" id="JAVIZJ010000003">
    <property type="protein sequence ID" value="MDR6209828.1"/>
    <property type="molecule type" value="Genomic_DNA"/>
</dbReference>
<keyword evidence="2" id="KW-1185">Reference proteome</keyword>
<dbReference type="Proteomes" id="UP001261666">
    <property type="component" value="Unassembled WGS sequence"/>
</dbReference>
<protein>
    <submittedName>
        <fullName evidence="1">Xanthosine utilization system XapX-like protein</fullName>
    </submittedName>
</protein>
<gene>
    <name evidence="1" type="ORF">QE364_001528</name>
</gene>
<proteinExistence type="predicted"/>
<organism evidence="1 2">
    <name type="scientific">Nocardioides zeae</name>
    <dbReference type="NCBI Taxonomy" id="1457234"/>
    <lineage>
        <taxon>Bacteria</taxon>
        <taxon>Bacillati</taxon>
        <taxon>Actinomycetota</taxon>
        <taxon>Actinomycetes</taxon>
        <taxon>Propionibacteriales</taxon>
        <taxon>Nocardioidaceae</taxon>
        <taxon>Nocardioides</taxon>
    </lineage>
</organism>
<comment type="caution">
    <text evidence="1">The sequence shown here is derived from an EMBL/GenBank/DDBJ whole genome shotgun (WGS) entry which is preliminary data.</text>
</comment>
<evidence type="ECO:0000313" key="1">
    <source>
        <dbReference type="EMBL" id="MDR6209828.1"/>
    </source>
</evidence>